<dbReference type="Gene3D" id="1.10.287.130">
    <property type="match status" value="1"/>
</dbReference>
<keyword evidence="8" id="KW-1185">Reference proteome</keyword>
<dbReference type="SUPFAM" id="SSF47384">
    <property type="entry name" value="Homodimeric domain of signal transducing histidine kinase"/>
    <property type="match status" value="1"/>
</dbReference>
<gene>
    <name evidence="6" type="primary">zraS_4</name>
    <name evidence="6" type="ORF">HT99x_00730</name>
    <name evidence="7" type="ORF">HT99x_013695</name>
</gene>
<reference evidence="7" key="3">
    <citation type="submission" date="2021-06" db="EMBL/GenBank/DDBJ databases">
        <title>Genomic Description and Analysis of Intracellular Bacteria, Candidatus Berkiella cookevillensis and Candidatus Berkiella aquae.</title>
        <authorList>
            <person name="Kidane D.T."/>
            <person name="Mehari Y.T."/>
            <person name="Rice F.C."/>
            <person name="Arivett B.A."/>
            <person name="Farone A.L."/>
            <person name="Berk S.G."/>
            <person name="Farone M.B."/>
        </authorList>
    </citation>
    <scope>NUCLEOTIDE SEQUENCE</scope>
    <source>
        <strain evidence="7">HT99</strain>
    </source>
</reference>
<protein>
    <recommendedName>
        <fullName evidence="2">histidine kinase</fullName>
        <ecNumber evidence="2">2.7.13.3</ecNumber>
    </recommendedName>
</protein>
<dbReference type="CDD" id="cd00075">
    <property type="entry name" value="HATPase"/>
    <property type="match status" value="1"/>
</dbReference>
<dbReference type="InterPro" id="IPR036097">
    <property type="entry name" value="HisK_dim/P_sf"/>
</dbReference>
<evidence type="ECO:0000256" key="2">
    <source>
        <dbReference type="ARBA" id="ARBA00012438"/>
    </source>
</evidence>
<dbReference type="CDD" id="cd00082">
    <property type="entry name" value="HisKA"/>
    <property type="match status" value="1"/>
</dbReference>
<dbReference type="RefSeq" id="WP_075065366.1">
    <property type="nucleotide sequence ID" value="NZ_LKAJ02000001.1"/>
</dbReference>
<reference evidence="6" key="1">
    <citation type="submission" date="2015-09" db="EMBL/GenBank/DDBJ databases">
        <title>Draft Genome Sequences of Two Novel Amoeba-resistant Intranuclear Bacteria, Candidatus Berkiella cookevillensis and Candidatus Berkiella aquae.</title>
        <authorList>
            <person name="Mehari Y.T."/>
            <person name="Arivett B.A."/>
            <person name="Farone A.L."/>
            <person name="Gunderson J.H."/>
            <person name="Farone M.B."/>
        </authorList>
    </citation>
    <scope>NUCLEOTIDE SEQUENCE [LARGE SCALE GENOMIC DNA]</scope>
    <source>
        <strain evidence="6">HT99</strain>
    </source>
</reference>
<name>A0A0Q9YNE0_9GAMM</name>
<dbReference type="Pfam" id="PF02518">
    <property type="entry name" value="HATPase_c"/>
    <property type="match status" value="1"/>
</dbReference>
<dbReference type="Pfam" id="PF25323">
    <property type="entry name" value="6TM_PilS"/>
    <property type="match status" value="1"/>
</dbReference>
<keyword evidence="4" id="KW-0812">Transmembrane</keyword>
<proteinExistence type="predicted"/>
<evidence type="ECO:0000259" key="5">
    <source>
        <dbReference type="PROSITE" id="PS50109"/>
    </source>
</evidence>
<organism evidence="6">
    <name type="scientific">Candidatus Berkiella aquae</name>
    <dbReference type="NCBI Taxonomy" id="295108"/>
    <lineage>
        <taxon>Bacteria</taxon>
        <taxon>Pseudomonadati</taxon>
        <taxon>Pseudomonadota</taxon>
        <taxon>Gammaproteobacteria</taxon>
        <taxon>Candidatus Berkiellales</taxon>
        <taxon>Candidatus Berkiellaceae</taxon>
        <taxon>Candidatus Berkiella</taxon>
    </lineage>
</organism>
<dbReference type="InterPro" id="IPR003661">
    <property type="entry name" value="HisK_dim/P_dom"/>
</dbReference>
<keyword evidence="4" id="KW-0472">Membrane</keyword>
<dbReference type="EC" id="2.7.13.3" evidence="2"/>
<keyword evidence="4" id="KW-1133">Transmembrane helix</keyword>
<reference evidence="7" key="2">
    <citation type="journal article" date="2016" name="Genome Announc.">
        <title>Draft Genome Sequences of Two Novel Amoeba-Resistant Intranuclear Bacteria, 'Candidatus Berkiella cookevillensis' and 'Candidatus Berkiella aquae'.</title>
        <authorList>
            <person name="Mehari Y.T."/>
            <person name="Arivett B.A."/>
            <person name="Farone A.L."/>
            <person name="Gunderson J.H."/>
            <person name="Farone M.B."/>
        </authorList>
    </citation>
    <scope>NUCLEOTIDE SEQUENCE</scope>
    <source>
        <strain evidence="7">HT99</strain>
    </source>
</reference>
<dbReference type="EMBL" id="LKAJ02000001">
    <property type="protein sequence ID" value="MCS5712489.1"/>
    <property type="molecule type" value="Genomic_DNA"/>
</dbReference>
<keyword evidence="6" id="KW-0808">Transferase</keyword>
<dbReference type="InterPro" id="IPR004358">
    <property type="entry name" value="Sig_transdc_His_kin-like_C"/>
</dbReference>
<feature type="transmembrane region" description="Helical" evidence="4">
    <location>
        <begin position="158"/>
        <end position="178"/>
    </location>
</feature>
<dbReference type="PROSITE" id="PS50109">
    <property type="entry name" value="HIS_KIN"/>
    <property type="match status" value="1"/>
</dbReference>
<dbReference type="SMART" id="SM00387">
    <property type="entry name" value="HATPase_c"/>
    <property type="match status" value="1"/>
</dbReference>
<feature type="transmembrane region" description="Helical" evidence="4">
    <location>
        <begin position="128"/>
        <end position="146"/>
    </location>
</feature>
<dbReference type="EMBL" id="LKAJ01000002">
    <property type="protein sequence ID" value="KRG22310.1"/>
    <property type="molecule type" value="Genomic_DNA"/>
</dbReference>
<feature type="transmembrane region" description="Helical" evidence="4">
    <location>
        <begin position="88"/>
        <end position="116"/>
    </location>
</feature>
<dbReference type="Gene3D" id="3.30.450.20">
    <property type="entry name" value="PAS domain"/>
    <property type="match status" value="1"/>
</dbReference>
<dbReference type="Gene3D" id="3.30.565.10">
    <property type="entry name" value="Histidine kinase-like ATPase, C-terminal domain"/>
    <property type="match status" value="1"/>
</dbReference>
<evidence type="ECO:0000256" key="3">
    <source>
        <dbReference type="ARBA" id="ARBA00022553"/>
    </source>
</evidence>
<dbReference type="InterPro" id="IPR036890">
    <property type="entry name" value="HATPase_C_sf"/>
</dbReference>
<dbReference type="PANTHER" id="PTHR43065">
    <property type="entry name" value="SENSOR HISTIDINE KINASE"/>
    <property type="match status" value="1"/>
</dbReference>
<evidence type="ECO:0000313" key="6">
    <source>
        <dbReference type="EMBL" id="KRG22310.1"/>
    </source>
</evidence>
<dbReference type="PRINTS" id="PR00344">
    <property type="entry name" value="BCTRLSENSOR"/>
</dbReference>
<comment type="catalytic activity">
    <reaction evidence="1">
        <text>ATP + protein L-histidine = ADP + protein N-phospho-L-histidine.</text>
        <dbReference type="EC" id="2.7.13.3"/>
    </reaction>
</comment>
<dbReference type="GO" id="GO:0000155">
    <property type="term" value="F:phosphorelay sensor kinase activity"/>
    <property type="evidence" value="ECO:0007669"/>
    <property type="project" value="InterPro"/>
</dbReference>
<feature type="domain" description="Histidine kinase" evidence="5">
    <location>
        <begin position="321"/>
        <end position="533"/>
    </location>
</feature>
<dbReference type="InterPro" id="IPR003594">
    <property type="entry name" value="HATPase_dom"/>
</dbReference>
<dbReference type="PANTHER" id="PTHR43065:SF52">
    <property type="entry name" value="SENSOR PROTEIN KINASE PILS"/>
    <property type="match status" value="1"/>
</dbReference>
<evidence type="ECO:0000313" key="8">
    <source>
        <dbReference type="Proteomes" id="UP000051497"/>
    </source>
</evidence>
<dbReference type="SMART" id="SM00388">
    <property type="entry name" value="HisKA"/>
    <property type="match status" value="1"/>
</dbReference>
<sequence>MTPAIPFQRSDLQAYLWQSLQLFNLYRIILAIGFVSLIKFNLDAQFFGIVDRSLYQQASLFYFCASLVFLVCSLLFKRSYDWQANVPIFIDVVALIVLMHATGGVISGVGILLIVIAAGHSLLFPGKYSLLSAASAAILLFYEHSYNLLTEKVTINTYTQVGLLGCAILVTSIVTNILSLRARRNQQLVESQAQQLATSQQLNAHIISAMHDGVLVFDQRYHIRLINVAARTLLELQDFPKHDTLYDLPVTFQQCFAKWLKEQKNSIILQLRPGGPELRLNFYPLGKGLPSGTLVFLNDIESETRRAQDLKLASLGHLTANIAHELRNPLGTVSHAAQLLAESQMLIPEDQQLVNMIKQHCNRMNTVIQNVLSLSGRKPARTEKIALVPWLQQFIKDLSIQNIGAPKITLTADKNDLQVNVDPSQLTQILINLCENGLRYSFKKHGQASLILRVFLSESPPMIILDVIDDGEGISTEVAKHIFEPFFSTENNGSGLGLYIAKELSQMNGTRLDYVSTHHQDGSQFRLTFPKGEANT</sequence>
<accession>A0A0Q9YNE0</accession>
<comment type="caution">
    <text evidence="6">The sequence shown here is derived from an EMBL/GenBank/DDBJ whole genome shotgun (WGS) entry which is preliminary data.</text>
</comment>
<evidence type="ECO:0000313" key="7">
    <source>
        <dbReference type="EMBL" id="MCS5712489.1"/>
    </source>
</evidence>
<dbReference type="SUPFAM" id="SSF55874">
    <property type="entry name" value="ATPase domain of HSP90 chaperone/DNA topoisomerase II/histidine kinase"/>
    <property type="match status" value="1"/>
</dbReference>
<dbReference type="OrthoDB" id="9792686at2"/>
<dbReference type="AlphaFoldDB" id="A0A0Q9YNE0"/>
<evidence type="ECO:0000256" key="4">
    <source>
        <dbReference type="SAM" id="Phobius"/>
    </source>
</evidence>
<feature type="transmembrane region" description="Helical" evidence="4">
    <location>
        <begin position="54"/>
        <end position="76"/>
    </location>
</feature>
<dbReference type="STRING" id="295108.HT99x_00730"/>
<evidence type="ECO:0000256" key="1">
    <source>
        <dbReference type="ARBA" id="ARBA00000085"/>
    </source>
</evidence>
<keyword evidence="3" id="KW-0597">Phosphoprotein</keyword>
<dbReference type="Proteomes" id="UP000051497">
    <property type="component" value="Unassembled WGS sequence"/>
</dbReference>
<dbReference type="InterPro" id="IPR005467">
    <property type="entry name" value="His_kinase_dom"/>
</dbReference>
<dbReference type="Pfam" id="PF00512">
    <property type="entry name" value="HisKA"/>
    <property type="match status" value="1"/>
</dbReference>
<feature type="transmembrane region" description="Helical" evidence="4">
    <location>
        <begin position="25"/>
        <end position="42"/>
    </location>
</feature>